<accession>A0A3E0GUN3</accession>
<dbReference type="EMBL" id="QUNO01000026">
    <property type="protein sequence ID" value="REH28601.1"/>
    <property type="molecule type" value="Genomic_DNA"/>
</dbReference>
<dbReference type="AlphaFoldDB" id="A0A3E0GUN3"/>
<dbReference type="Proteomes" id="UP000256269">
    <property type="component" value="Unassembled WGS sequence"/>
</dbReference>
<protein>
    <submittedName>
        <fullName evidence="2">Uncharacterized protein</fullName>
    </submittedName>
</protein>
<keyword evidence="3" id="KW-1185">Reference proteome</keyword>
<gene>
    <name evidence="2" type="ORF">BCF44_12643</name>
</gene>
<evidence type="ECO:0000256" key="1">
    <source>
        <dbReference type="SAM" id="SignalP"/>
    </source>
</evidence>
<feature type="signal peptide" evidence="1">
    <location>
        <begin position="1"/>
        <end position="29"/>
    </location>
</feature>
<evidence type="ECO:0000313" key="2">
    <source>
        <dbReference type="EMBL" id="REH28601.1"/>
    </source>
</evidence>
<reference evidence="2 3" key="1">
    <citation type="submission" date="2018-08" db="EMBL/GenBank/DDBJ databases">
        <title>Genomic Encyclopedia of Archaeal and Bacterial Type Strains, Phase II (KMG-II): from individual species to whole genera.</title>
        <authorList>
            <person name="Goeker M."/>
        </authorList>
    </citation>
    <scope>NUCLEOTIDE SEQUENCE [LARGE SCALE GENOMIC DNA]</scope>
    <source>
        <strain evidence="2 3">DSM 45791</strain>
    </source>
</reference>
<comment type="caution">
    <text evidence="2">The sequence shown here is derived from an EMBL/GenBank/DDBJ whole genome shotgun (WGS) entry which is preliminary data.</text>
</comment>
<proteinExistence type="predicted"/>
<keyword evidence="1" id="KW-0732">Signal</keyword>
<evidence type="ECO:0000313" key="3">
    <source>
        <dbReference type="Proteomes" id="UP000256269"/>
    </source>
</evidence>
<feature type="chain" id="PRO_5017706884" evidence="1">
    <location>
        <begin position="30"/>
        <end position="130"/>
    </location>
</feature>
<name>A0A3E0GUN3_9PSEU</name>
<organism evidence="2 3">
    <name type="scientific">Kutzneria buriramensis</name>
    <dbReference type="NCBI Taxonomy" id="1045776"/>
    <lineage>
        <taxon>Bacteria</taxon>
        <taxon>Bacillati</taxon>
        <taxon>Actinomycetota</taxon>
        <taxon>Actinomycetes</taxon>
        <taxon>Pseudonocardiales</taxon>
        <taxon>Pseudonocardiaceae</taxon>
        <taxon>Kutzneria</taxon>
    </lineage>
</organism>
<sequence>MSQPWVKIAVAVAATFAVGGLATPGASYAADNSSVQIQICSGGPAFQSFVVRGTNQNWQTFPPVGVALGPYNIPAIGCDTPVYGYWWKKGTRLLLSSQKPGDVKTLSDPVTVPNTSDAVAKVWITDNKSH</sequence>